<evidence type="ECO:0000313" key="8">
    <source>
        <dbReference type="Proteomes" id="UP000578252"/>
    </source>
</evidence>
<evidence type="ECO:0000256" key="4">
    <source>
        <dbReference type="ARBA" id="ARBA00022777"/>
    </source>
</evidence>
<dbReference type="SUPFAM" id="SSF53067">
    <property type="entry name" value="Actin-like ATPase domain"/>
    <property type="match status" value="2"/>
</dbReference>
<proteinExistence type="inferred from homology"/>
<dbReference type="GO" id="GO:0042732">
    <property type="term" value="P:D-xylose metabolic process"/>
    <property type="evidence" value="ECO:0007669"/>
    <property type="project" value="UniProtKB-KW"/>
</dbReference>
<evidence type="ECO:0000259" key="6">
    <source>
        <dbReference type="Pfam" id="PF02782"/>
    </source>
</evidence>
<dbReference type="InterPro" id="IPR018485">
    <property type="entry name" value="FGGY_C"/>
</dbReference>
<keyword evidence="3" id="KW-0808">Transferase</keyword>
<keyword evidence="2" id="KW-0119">Carbohydrate metabolism</keyword>
<dbReference type="GO" id="GO:0016301">
    <property type="term" value="F:kinase activity"/>
    <property type="evidence" value="ECO:0007669"/>
    <property type="project" value="UniProtKB-KW"/>
</dbReference>
<accession>A0A7Y0U141</accession>
<feature type="domain" description="Carbohydrate kinase FGGY C-terminal" evidence="6">
    <location>
        <begin position="274"/>
        <end position="476"/>
    </location>
</feature>
<sequence length="542" mass="59432">MLVLSYDVGTSGVKTCLYRSGESLSLVASALGTYDLKIFPDGGAEQDPEEWWRAIVTTTQTLRKTHPQELAQVAGISFCSQMQGLVLVDATGQHLRPAMSYLDQRATKQKHDGLETGFKISGMNAKKLLSSLYRTSAVSASVKDPMWKYLWVKENEPEVMARTRWWLDVKEYLIGRMTRRFIMSLDSAFATLLLDVRAPQPAWAARLARSFGVNPAHLPPIVPSTEAVGTLRPEIAAELGVPDTAVVYAGGGDASLIGVGAGACTVGATHAYWGTSGWVSTVTDRRVVDTGAMIATVNGADCGKYNYFAELETAGKCFEWVREHLAEDEINVYLSHHDQTEDTEHQYRSLYDYLSKVISCAKPGADGVIFTPWLHGNRCPFEDANARAMFFNISLETGKTELLRAVIEGVCFQLRWFLETQERKVNTSKTLRFVGGGALSPVTCQILADILGRQVETVASPQNVGSVGAALVALVGAGEIRDLTEATSRLVKPNATYRPNPATRAVYDRQYAVFKTLYRNNRQAFTRLNAAKPGGATHETTK</sequence>
<dbReference type="InterPro" id="IPR000577">
    <property type="entry name" value="Carb_kinase_FGGY"/>
</dbReference>
<dbReference type="RefSeq" id="WP_169771879.1">
    <property type="nucleotide sequence ID" value="NZ_JABCUR010000004.1"/>
</dbReference>
<comment type="caution">
    <text evidence="7">The sequence shown here is derived from an EMBL/GenBank/DDBJ whole genome shotgun (WGS) entry which is preliminary data.</text>
</comment>
<dbReference type="InterPro" id="IPR018484">
    <property type="entry name" value="FGGY_N"/>
</dbReference>
<dbReference type="PANTHER" id="PTHR43095">
    <property type="entry name" value="SUGAR KINASE"/>
    <property type="match status" value="1"/>
</dbReference>
<feature type="domain" description="Carbohydrate kinase FGGY N-terminal" evidence="5">
    <location>
        <begin position="3"/>
        <end position="256"/>
    </location>
</feature>
<dbReference type="Pfam" id="PF02782">
    <property type="entry name" value="FGGY_C"/>
    <property type="match status" value="1"/>
</dbReference>
<dbReference type="AlphaFoldDB" id="A0A7Y0U141"/>
<dbReference type="PANTHER" id="PTHR43095:SF5">
    <property type="entry name" value="XYLULOSE KINASE"/>
    <property type="match status" value="1"/>
</dbReference>
<keyword evidence="2" id="KW-0859">Xylose metabolism</keyword>
<dbReference type="Proteomes" id="UP000578252">
    <property type="component" value="Unassembled WGS sequence"/>
</dbReference>
<comment type="similarity">
    <text evidence="1">Belongs to the FGGY kinase family.</text>
</comment>
<gene>
    <name evidence="7" type="ORF">HHJ78_05655</name>
</gene>
<dbReference type="InterPro" id="IPR043129">
    <property type="entry name" value="ATPase_NBD"/>
</dbReference>
<evidence type="ECO:0000259" key="5">
    <source>
        <dbReference type="Pfam" id="PF00370"/>
    </source>
</evidence>
<dbReference type="CDD" id="cd07805">
    <property type="entry name" value="ASKHA_NBD_FGGY_CvXK-like"/>
    <property type="match status" value="1"/>
</dbReference>
<evidence type="ECO:0000313" key="7">
    <source>
        <dbReference type="EMBL" id="NMW65024.1"/>
    </source>
</evidence>
<reference evidence="7 8" key="1">
    <citation type="submission" date="2020-04" db="EMBL/GenBank/DDBJ databases">
        <title>Antimicrobial susceptibility and clonality of vaginal-derived multi-drug resistant Mobiluncus isolates in China.</title>
        <authorList>
            <person name="Zhang X."/>
        </authorList>
    </citation>
    <scope>NUCLEOTIDE SEQUENCE [LARGE SCALE GENOMIC DNA]</scope>
    <source>
        <strain evidence="7 8">13</strain>
    </source>
</reference>
<evidence type="ECO:0000256" key="3">
    <source>
        <dbReference type="ARBA" id="ARBA00022679"/>
    </source>
</evidence>
<protein>
    <submittedName>
        <fullName evidence="7">Carbohydrate kinase</fullName>
    </submittedName>
</protein>
<name>A0A7Y0U141_9ACTO</name>
<keyword evidence="4 7" id="KW-0418">Kinase</keyword>
<dbReference type="InterPro" id="IPR050406">
    <property type="entry name" value="FGGY_Carb_Kinase"/>
</dbReference>
<dbReference type="EMBL" id="JABCUR010000004">
    <property type="protein sequence ID" value="NMW65024.1"/>
    <property type="molecule type" value="Genomic_DNA"/>
</dbReference>
<dbReference type="PIRSF" id="PIRSF000538">
    <property type="entry name" value="GlpK"/>
    <property type="match status" value="1"/>
</dbReference>
<dbReference type="Gene3D" id="3.30.420.40">
    <property type="match status" value="2"/>
</dbReference>
<evidence type="ECO:0000256" key="2">
    <source>
        <dbReference type="ARBA" id="ARBA00022629"/>
    </source>
</evidence>
<evidence type="ECO:0000256" key="1">
    <source>
        <dbReference type="ARBA" id="ARBA00009156"/>
    </source>
</evidence>
<dbReference type="Pfam" id="PF00370">
    <property type="entry name" value="FGGY_N"/>
    <property type="match status" value="1"/>
</dbReference>
<organism evidence="7 8">
    <name type="scientific">Mobiluncus mulieris</name>
    <dbReference type="NCBI Taxonomy" id="2052"/>
    <lineage>
        <taxon>Bacteria</taxon>
        <taxon>Bacillati</taxon>
        <taxon>Actinomycetota</taxon>
        <taxon>Actinomycetes</taxon>
        <taxon>Actinomycetales</taxon>
        <taxon>Actinomycetaceae</taxon>
        <taxon>Mobiluncus</taxon>
    </lineage>
</organism>